<dbReference type="Proteomes" id="UP001501495">
    <property type="component" value="Unassembled WGS sequence"/>
</dbReference>
<dbReference type="EMBL" id="BAAAZH010000003">
    <property type="protein sequence ID" value="GAA4109850.1"/>
    <property type="molecule type" value="Genomic_DNA"/>
</dbReference>
<feature type="transmembrane region" description="Helical" evidence="2">
    <location>
        <begin position="32"/>
        <end position="51"/>
    </location>
</feature>
<protein>
    <recommendedName>
        <fullName evidence="5">Integral membrane protein</fullName>
    </recommendedName>
</protein>
<keyword evidence="2" id="KW-1133">Transmembrane helix</keyword>
<comment type="caution">
    <text evidence="3">The sequence shown here is derived from an EMBL/GenBank/DDBJ whole genome shotgun (WGS) entry which is preliminary data.</text>
</comment>
<feature type="compositionally biased region" description="Basic and acidic residues" evidence="1">
    <location>
        <begin position="1"/>
        <end position="12"/>
    </location>
</feature>
<evidence type="ECO:0008006" key="5">
    <source>
        <dbReference type="Google" id="ProtNLM"/>
    </source>
</evidence>
<keyword evidence="2" id="KW-0812">Transmembrane</keyword>
<feature type="transmembrane region" description="Helical" evidence="2">
    <location>
        <begin position="57"/>
        <end position="74"/>
    </location>
</feature>
<organism evidence="3 4">
    <name type="scientific">Nocardioides fonticola</name>
    <dbReference type="NCBI Taxonomy" id="450363"/>
    <lineage>
        <taxon>Bacteria</taxon>
        <taxon>Bacillati</taxon>
        <taxon>Actinomycetota</taxon>
        <taxon>Actinomycetes</taxon>
        <taxon>Propionibacteriales</taxon>
        <taxon>Nocardioidaceae</taxon>
        <taxon>Nocardioides</taxon>
    </lineage>
</organism>
<evidence type="ECO:0000256" key="1">
    <source>
        <dbReference type="SAM" id="MobiDB-lite"/>
    </source>
</evidence>
<dbReference type="InterPro" id="IPR036259">
    <property type="entry name" value="MFS_trans_sf"/>
</dbReference>
<evidence type="ECO:0000313" key="4">
    <source>
        <dbReference type="Proteomes" id="UP001501495"/>
    </source>
</evidence>
<name>A0ABP7XB92_9ACTN</name>
<keyword evidence="2" id="KW-0472">Membrane</keyword>
<dbReference type="SUPFAM" id="SSF103473">
    <property type="entry name" value="MFS general substrate transporter"/>
    <property type="match status" value="1"/>
</dbReference>
<feature type="region of interest" description="Disordered" evidence="1">
    <location>
        <begin position="1"/>
        <end position="21"/>
    </location>
</feature>
<sequence length="156" mass="16251">MTDRDPRLEPRGGRGSSARGADPLTGRAVPLAVYRLLLSTVAGLLFLLAVIIDAQSLGTVAAAMVLASALASRYSRDRSPDGFGRAFLPGLQGAGAAAFIAAVAGAGFGWHVAAWLAGAAAVLFVVQVLLVLPWGKPSLEERMEQIRRDLAEEDPS</sequence>
<accession>A0ABP7XB92</accession>
<proteinExistence type="predicted"/>
<gene>
    <name evidence="3" type="ORF">GCM10022215_04580</name>
</gene>
<reference evidence="4" key="1">
    <citation type="journal article" date="2019" name="Int. J. Syst. Evol. Microbiol.">
        <title>The Global Catalogue of Microorganisms (GCM) 10K type strain sequencing project: providing services to taxonomists for standard genome sequencing and annotation.</title>
        <authorList>
            <consortium name="The Broad Institute Genomics Platform"/>
            <consortium name="The Broad Institute Genome Sequencing Center for Infectious Disease"/>
            <person name="Wu L."/>
            <person name="Ma J."/>
        </authorList>
    </citation>
    <scope>NUCLEOTIDE SEQUENCE [LARGE SCALE GENOMIC DNA]</scope>
    <source>
        <strain evidence="4">JCM 16703</strain>
    </source>
</reference>
<evidence type="ECO:0000313" key="3">
    <source>
        <dbReference type="EMBL" id="GAA4109850.1"/>
    </source>
</evidence>
<evidence type="ECO:0000256" key="2">
    <source>
        <dbReference type="SAM" id="Phobius"/>
    </source>
</evidence>
<dbReference type="RefSeq" id="WP_344731584.1">
    <property type="nucleotide sequence ID" value="NZ_BAAAZH010000003.1"/>
</dbReference>
<keyword evidence="4" id="KW-1185">Reference proteome</keyword>
<feature type="transmembrane region" description="Helical" evidence="2">
    <location>
        <begin position="112"/>
        <end position="134"/>
    </location>
</feature>
<feature type="transmembrane region" description="Helical" evidence="2">
    <location>
        <begin position="86"/>
        <end position="106"/>
    </location>
</feature>